<dbReference type="STRING" id="39482.ERS852491_02155"/>
<proteinExistence type="predicted"/>
<name>A0A174EZE6_9FIRM</name>
<protein>
    <recommendedName>
        <fullName evidence="3">Integrase catalytic domain-containing protein</fullName>
    </recommendedName>
</protein>
<dbReference type="AlphaFoldDB" id="A0A174EZE6"/>
<evidence type="ECO:0008006" key="3">
    <source>
        <dbReference type="Google" id="ProtNLM"/>
    </source>
</evidence>
<evidence type="ECO:0000313" key="2">
    <source>
        <dbReference type="Proteomes" id="UP000095544"/>
    </source>
</evidence>
<organism evidence="1 2">
    <name type="scientific">Faecalicatena contorta</name>
    <dbReference type="NCBI Taxonomy" id="39482"/>
    <lineage>
        <taxon>Bacteria</taxon>
        <taxon>Bacillati</taxon>
        <taxon>Bacillota</taxon>
        <taxon>Clostridia</taxon>
        <taxon>Lachnospirales</taxon>
        <taxon>Lachnospiraceae</taxon>
        <taxon>Faecalicatena</taxon>
    </lineage>
</organism>
<dbReference type="OrthoDB" id="2066538at2"/>
<dbReference type="EMBL" id="CYZU01000017">
    <property type="protein sequence ID" value="CUO41889.1"/>
    <property type="molecule type" value="Genomic_DNA"/>
</dbReference>
<gene>
    <name evidence="1" type="ORF">ERS852491_02155</name>
</gene>
<accession>A0A174EZE6</accession>
<dbReference type="Proteomes" id="UP000095544">
    <property type="component" value="Unassembled WGS sequence"/>
</dbReference>
<sequence>MRLEQLNPVLHMEDYEDIPEDILRWKDDSELQQGAGWLRIAKKVQTAERPQLDKCPYTTEGVPIPNQPCNQPCVKVPSPHKLCVGIGQYHTEMDGNIYLCVLLSRDTREVLSCSFGVYRSPELVQKALELFFEIYDYPSQNGQEKYREISLFSSRNPIYQKKRYTDILSRFPIEPVMPPPGSRGQAAIISTYFSQLMRRKGRTIFYTWQDAIDWISDDITCYNEQQRYKSGQVIS</sequence>
<evidence type="ECO:0000313" key="1">
    <source>
        <dbReference type="EMBL" id="CUO41889.1"/>
    </source>
</evidence>
<reference evidence="1 2" key="1">
    <citation type="submission" date="2015-09" db="EMBL/GenBank/DDBJ databases">
        <authorList>
            <consortium name="Pathogen Informatics"/>
        </authorList>
    </citation>
    <scope>NUCLEOTIDE SEQUENCE [LARGE SCALE GENOMIC DNA]</scope>
    <source>
        <strain evidence="1 2">2789STDY5834876</strain>
    </source>
</reference>
<dbReference type="RefSeq" id="WP_055153024.1">
    <property type="nucleotide sequence ID" value="NZ_CYZU01000017.1"/>
</dbReference>